<dbReference type="Gene3D" id="1.10.1740.10">
    <property type="match status" value="1"/>
</dbReference>
<keyword evidence="9" id="KW-1185">Reference proteome</keyword>
<keyword evidence="3" id="KW-0731">Sigma factor</keyword>
<name>A0ABN2PZF7_9PSEU</name>
<reference evidence="8 9" key="1">
    <citation type="journal article" date="2019" name="Int. J. Syst. Evol. Microbiol.">
        <title>The Global Catalogue of Microorganisms (GCM) 10K type strain sequencing project: providing services to taxonomists for standard genome sequencing and annotation.</title>
        <authorList>
            <consortium name="The Broad Institute Genomics Platform"/>
            <consortium name="The Broad Institute Genome Sequencing Center for Infectious Disease"/>
            <person name="Wu L."/>
            <person name="Ma J."/>
        </authorList>
    </citation>
    <scope>NUCLEOTIDE SEQUENCE [LARGE SCALE GENOMIC DNA]</scope>
    <source>
        <strain evidence="8 9">JCM 14545</strain>
    </source>
</reference>
<gene>
    <name evidence="8" type="ORF">GCM10009754_03310</name>
</gene>
<dbReference type="InterPro" id="IPR036388">
    <property type="entry name" value="WH-like_DNA-bd_sf"/>
</dbReference>
<dbReference type="InterPro" id="IPR013249">
    <property type="entry name" value="RNA_pol_sigma70_r4_t2"/>
</dbReference>
<keyword evidence="5" id="KW-0804">Transcription</keyword>
<comment type="similarity">
    <text evidence="1">Belongs to the sigma-70 factor family. ECF subfamily.</text>
</comment>
<evidence type="ECO:0000313" key="9">
    <source>
        <dbReference type="Proteomes" id="UP001501116"/>
    </source>
</evidence>
<dbReference type="Pfam" id="PF08281">
    <property type="entry name" value="Sigma70_r4_2"/>
    <property type="match status" value="1"/>
</dbReference>
<evidence type="ECO:0000313" key="8">
    <source>
        <dbReference type="EMBL" id="GAA1939536.1"/>
    </source>
</evidence>
<sequence length="222" mass="24312">MSGGVLLANRSADAETGERAGAFAGMRPELITAAVRGDPGAADGLLRLLHPVVFRYCARRLGARDHRATGAEDCTQDVLVAVLAALPRYRYPADRFLSFVFGIAGHKIVDIYRRRAGDRTEPVADFGEGYGDRGQIDSRRDGIELADQRLSMSWLLRQLPRRHREVLAMRVLFGYSAEETAAALDMPSAGAVRVTQHRALNTLREALAADSAGDSRHRGSRR</sequence>
<dbReference type="SUPFAM" id="SSF88946">
    <property type="entry name" value="Sigma2 domain of RNA polymerase sigma factors"/>
    <property type="match status" value="1"/>
</dbReference>
<dbReference type="InterPro" id="IPR013325">
    <property type="entry name" value="RNA_pol_sigma_r2"/>
</dbReference>
<keyword evidence="4" id="KW-0238">DNA-binding</keyword>
<dbReference type="CDD" id="cd06171">
    <property type="entry name" value="Sigma70_r4"/>
    <property type="match status" value="1"/>
</dbReference>
<dbReference type="InterPro" id="IPR013324">
    <property type="entry name" value="RNA_pol_sigma_r3/r4-like"/>
</dbReference>
<protein>
    <submittedName>
        <fullName evidence="8">Sigma-70 family RNA polymerase sigma factor</fullName>
    </submittedName>
</protein>
<dbReference type="PANTHER" id="PTHR43133">
    <property type="entry name" value="RNA POLYMERASE ECF-TYPE SIGMA FACTO"/>
    <property type="match status" value="1"/>
</dbReference>
<comment type="caution">
    <text evidence="8">The sequence shown here is derived from an EMBL/GenBank/DDBJ whole genome shotgun (WGS) entry which is preliminary data.</text>
</comment>
<accession>A0ABN2PZF7</accession>
<dbReference type="NCBIfam" id="TIGR02937">
    <property type="entry name" value="sigma70-ECF"/>
    <property type="match status" value="1"/>
</dbReference>
<evidence type="ECO:0000256" key="3">
    <source>
        <dbReference type="ARBA" id="ARBA00023082"/>
    </source>
</evidence>
<proteinExistence type="inferred from homology"/>
<dbReference type="Proteomes" id="UP001501116">
    <property type="component" value="Unassembled WGS sequence"/>
</dbReference>
<dbReference type="SUPFAM" id="SSF88659">
    <property type="entry name" value="Sigma3 and sigma4 domains of RNA polymerase sigma factors"/>
    <property type="match status" value="1"/>
</dbReference>
<evidence type="ECO:0000256" key="1">
    <source>
        <dbReference type="ARBA" id="ARBA00010641"/>
    </source>
</evidence>
<evidence type="ECO:0000256" key="2">
    <source>
        <dbReference type="ARBA" id="ARBA00023015"/>
    </source>
</evidence>
<feature type="domain" description="RNA polymerase sigma factor 70 region 4 type 2" evidence="7">
    <location>
        <begin position="155"/>
        <end position="202"/>
    </location>
</feature>
<dbReference type="InterPro" id="IPR007627">
    <property type="entry name" value="RNA_pol_sigma70_r2"/>
</dbReference>
<dbReference type="PANTHER" id="PTHR43133:SF58">
    <property type="entry name" value="ECF RNA POLYMERASE SIGMA FACTOR SIGD"/>
    <property type="match status" value="1"/>
</dbReference>
<dbReference type="EMBL" id="BAAANN010000001">
    <property type="protein sequence ID" value="GAA1939536.1"/>
    <property type="molecule type" value="Genomic_DNA"/>
</dbReference>
<dbReference type="InterPro" id="IPR039425">
    <property type="entry name" value="RNA_pol_sigma-70-like"/>
</dbReference>
<dbReference type="RefSeq" id="WP_344412536.1">
    <property type="nucleotide sequence ID" value="NZ_BAAANN010000001.1"/>
</dbReference>
<evidence type="ECO:0000259" key="6">
    <source>
        <dbReference type="Pfam" id="PF04542"/>
    </source>
</evidence>
<organism evidence="8 9">
    <name type="scientific">Amycolatopsis minnesotensis</name>
    <dbReference type="NCBI Taxonomy" id="337894"/>
    <lineage>
        <taxon>Bacteria</taxon>
        <taxon>Bacillati</taxon>
        <taxon>Actinomycetota</taxon>
        <taxon>Actinomycetes</taxon>
        <taxon>Pseudonocardiales</taxon>
        <taxon>Pseudonocardiaceae</taxon>
        <taxon>Amycolatopsis</taxon>
    </lineage>
</organism>
<keyword evidence="2" id="KW-0805">Transcription regulation</keyword>
<dbReference type="Pfam" id="PF04542">
    <property type="entry name" value="Sigma70_r2"/>
    <property type="match status" value="1"/>
</dbReference>
<dbReference type="Gene3D" id="1.10.10.10">
    <property type="entry name" value="Winged helix-like DNA-binding domain superfamily/Winged helix DNA-binding domain"/>
    <property type="match status" value="1"/>
</dbReference>
<feature type="domain" description="RNA polymerase sigma-70 region 2" evidence="6">
    <location>
        <begin position="46"/>
        <end position="116"/>
    </location>
</feature>
<evidence type="ECO:0000259" key="7">
    <source>
        <dbReference type="Pfam" id="PF08281"/>
    </source>
</evidence>
<evidence type="ECO:0000256" key="5">
    <source>
        <dbReference type="ARBA" id="ARBA00023163"/>
    </source>
</evidence>
<dbReference type="InterPro" id="IPR014284">
    <property type="entry name" value="RNA_pol_sigma-70_dom"/>
</dbReference>
<evidence type="ECO:0000256" key="4">
    <source>
        <dbReference type="ARBA" id="ARBA00023125"/>
    </source>
</evidence>